<gene>
    <name evidence="5" type="ORF">BGW36DRAFT_1726</name>
</gene>
<evidence type="ECO:0000313" key="5">
    <source>
        <dbReference type="EMBL" id="KAH8704777.1"/>
    </source>
</evidence>
<evidence type="ECO:0000256" key="3">
    <source>
        <dbReference type="PIRSR" id="PIRSR001112-1"/>
    </source>
</evidence>
<evidence type="ECO:0000313" key="6">
    <source>
        <dbReference type="Proteomes" id="UP001201262"/>
    </source>
</evidence>
<proteinExistence type="inferred from homology"/>
<keyword evidence="2 5" id="KW-0378">Hydrolase</keyword>
<reference evidence="5" key="1">
    <citation type="submission" date="2021-12" db="EMBL/GenBank/DDBJ databases">
        <title>Convergent genome expansion in fungi linked to evolution of root-endophyte symbiosis.</title>
        <authorList>
            <consortium name="DOE Joint Genome Institute"/>
            <person name="Ke Y.-H."/>
            <person name="Bonito G."/>
            <person name="Liao H.-L."/>
            <person name="Looney B."/>
            <person name="Rojas-Flechas A."/>
            <person name="Nash J."/>
            <person name="Hameed K."/>
            <person name="Schadt C."/>
            <person name="Martin F."/>
            <person name="Crous P.W."/>
            <person name="Miettinen O."/>
            <person name="Magnuson J.K."/>
            <person name="Labbe J."/>
            <person name="Jacobson D."/>
            <person name="Doktycz M.J."/>
            <person name="Veneault-Fourrey C."/>
            <person name="Kuo A."/>
            <person name="Mondo S."/>
            <person name="Calhoun S."/>
            <person name="Riley R."/>
            <person name="Ohm R."/>
            <person name="LaButti K."/>
            <person name="Andreopoulos B."/>
            <person name="Pangilinan J."/>
            <person name="Nolan M."/>
            <person name="Tritt A."/>
            <person name="Clum A."/>
            <person name="Lipzen A."/>
            <person name="Daum C."/>
            <person name="Barry K."/>
            <person name="Grigoriev I.V."/>
            <person name="Vilgalys R."/>
        </authorList>
    </citation>
    <scope>NUCLEOTIDE SEQUENCE</scope>
    <source>
        <strain evidence="5">PMI_201</strain>
    </source>
</reference>
<evidence type="ECO:0000256" key="2">
    <source>
        <dbReference type="ARBA" id="ARBA00022801"/>
    </source>
</evidence>
<dbReference type="Gene3D" id="3.40.50.1820">
    <property type="entry name" value="alpha/beta hydrolase"/>
    <property type="match status" value="1"/>
</dbReference>
<dbReference type="PANTHER" id="PTHR21661:SF39">
    <property type="entry name" value="HYDROLASE, PUTATIVE (AFU_ORTHOLOGUE AFUA_3G08960)-RELATED"/>
    <property type="match status" value="1"/>
</dbReference>
<dbReference type="PRINTS" id="PR00412">
    <property type="entry name" value="EPOXHYDRLASE"/>
</dbReference>
<dbReference type="Proteomes" id="UP001201262">
    <property type="component" value="Unassembled WGS sequence"/>
</dbReference>
<dbReference type="RefSeq" id="XP_046077398.1">
    <property type="nucleotide sequence ID" value="XM_046209662.1"/>
</dbReference>
<dbReference type="Pfam" id="PF06441">
    <property type="entry name" value="EHN"/>
    <property type="match status" value="1"/>
</dbReference>
<dbReference type="GO" id="GO:0097176">
    <property type="term" value="P:epoxide metabolic process"/>
    <property type="evidence" value="ECO:0007669"/>
    <property type="project" value="TreeGrafter"/>
</dbReference>
<dbReference type="InterPro" id="IPR016292">
    <property type="entry name" value="Epoxide_hydrolase"/>
</dbReference>
<organism evidence="5 6">
    <name type="scientific">Talaromyces proteolyticus</name>
    <dbReference type="NCBI Taxonomy" id="1131652"/>
    <lineage>
        <taxon>Eukaryota</taxon>
        <taxon>Fungi</taxon>
        <taxon>Dikarya</taxon>
        <taxon>Ascomycota</taxon>
        <taxon>Pezizomycotina</taxon>
        <taxon>Eurotiomycetes</taxon>
        <taxon>Eurotiomycetidae</taxon>
        <taxon>Eurotiales</taxon>
        <taxon>Trichocomaceae</taxon>
        <taxon>Talaromyces</taxon>
        <taxon>Talaromyces sect. Bacilispori</taxon>
    </lineage>
</organism>
<protein>
    <submittedName>
        <fullName evidence="5">Epoxide hydrolase</fullName>
    </submittedName>
</protein>
<comment type="caution">
    <text evidence="5">The sequence shown here is derived from an EMBL/GenBank/DDBJ whole genome shotgun (WGS) entry which is preliminary data.</text>
</comment>
<feature type="active site" description="Nucleophile" evidence="3">
    <location>
        <position position="191"/>
    </location>
</feature>
<keyword evidence="6" id="KW-1185">Reference proteome</keyword>
<dbReference type="GeneID" id="70239949"/>
<dbReference type="AlphaFoldDB" id="A0AAD4KZI5"/>
<dbReference type="InterPro" id="IPR000639">
    <property type="entry name" value="Epox_hydrolase-like"/>
</dbReference>
<evidence type="ECO:0000259" key="4">
    <source>
        <dbReference type="Pfam" id="PF06441"/>
    </source>
</evidence>
<name>A0AAD4KZI5_9EURO</name>
<dbReference type="PANTHER" id="PTHR21661">
    <property type="entry name" value="EPOXIDE HYDROLASE 1-RELATED"/>
    <property type="match status" value="1"/>
</dbReference>
<comment type="similarity">
    <text evidence="1">Belongs to the peptidase S33 family.</text>
</comment>
<feature type="active site" description="Proton acceptor" evidence="3">
    <location>
        <position position="372"/>
    </location>
</feature>
<evidence type="ECO:0000256" key="1">
    <source>
        <dbReference type="ARBA" id="ARBA00010088"/>
    </source>
</evidence>
<dbReference type="GO" id="GO:0004301">
    <property type="term" value="F:epoxide hydrolase activity"/>
    <property type="evidence" value="ECO:0007669"/>
    <property type="project" value="TreeGrafter"/>
</dbReference>
<feature type="domain" description="Epoxide hydrolase N-terminal" evidence="4">
    <location>
        <begin position="17"/>
        <end position="123"/>
    </location>
</feature>
<sequence>MALKFSTVPSNAKQPLSPFTVSVSDEQIEEFRTLVRLSKIAPPTYEGSQEDRRLGLPTAWLANAKEELQRFDWREAEKHINGFPQFTREIEGLTVHFVALFSEKEDAKPIVFLHGWPGSFLEFLPLLSLFSDKYEPNTLPYHLIVPSLPGYAFSSGPPVDKDFNGKDIARVVNKLMIDLGFGAGYIAQGGDVGSRVGRNLGLYHDSCKAVHLNFLGLGKAPPQAKEEKLSAVQEQGAKRREWFGIYGTGYYYMHATRPSTIGHILSTNPVALLTWLGEKFLDWPDNDYPIPLQTILKEVALYWFTETFPRSIYTYRELYPPPALHPSVTPEGYIHKPFGFSYFPQEIMPSPRSWVEATGNLVFWKEHEKGGHFAALERPQDIADDIVEFVEQVWPTL</sequence>
<dbReference type="PIRSF" id="PIRSF001112">
    <property type="entry name" value="Epoxide_hydrolase"/>
    <property type="match status" value="1"/>
</dbReference>
<dbReference type="InterPro" id="IPR029058">
    <property type="entry name" value="AB_hydrolase_fold"/>
</dbReference>
<dbReference type="EMBL" id="JAJTJA010000001">
    <property type="protein sequence ID" value="KAH8704777.1"/>
    <property type="molecule type" value="Genomic_DNA"/>
</dbReference>
<dbReference type="InterPro" id="IPR010497">
    <property type="entry name" value="Epoxide_hydro_N"/>
</dbReference>
<accession>A0AAD4KZI5</accession>
<dbReference type="SUPFAM" id="SSF53474">
    <property type="entry name" value="alpha/beta-Hydrolases"/>
    <property type="match status" value="1"/>
</dbReference>
<feature type="active site" description="Proton donor" evidence="3">
    <location>
        <position position="315"/>
    </location>
</feature>